<evidence type="ECO:0000256" key="1">
    <source>
        <dbReference type="SAM" id="MobiDB-lite"/>
    </source>
</evidence>
<dbReference type="RefSeq" id="WP_158529067.1">
    <property type="nucleotide sequence ID" value="NZ_JAMOFZ010000037.1"/>
</dbReference>
<name>A0A318SIR2_9BURK</name>
<dbReference type="Pfam" id="PF05860">
    <property type="entry name" value="TPS"/>
    <property type="match status" value="1"/>
</dbReference>
<dbReference type="NCBIfam" id="TIGR01901">
    <property type="entry name" value="adhes_NPXG"/>
    <property type="match status" value="1"/>
</dbReference>
<protein>
    <submittedName>
        <fullName evidence="3">Filamentous hemagglutinin family protein</fullName>
    </submittedName>
</protein>
<dbReference type="InterPro" id="IPR008638">
    <property type="entry name" value="FhaB/CdiA-like_TPS"/>
</dbReference>
<dbReference type="InterPro" id="IPR011050">
    <property type="entry name" value="Pectin_lyase_fold/virulence"/>
</dbReference>
<feature type="region of interest" description="Disordered" evidence="1">
    <location>
        <begin position="1"/>
        <end position="29"/>
    </location>
</feature>
<dbReference type="Gene3D" id="2.160.20.10">
    <property type="entry name" value="Single-stranded right-handed beta-helix, Pectin lyase-like"/>
    <property type="match status" value="1"/>
</dbReference>
<evidence type="ECO:0000313" key="4">
    <source>
        <dbReference type="Proteomes" id="UP000247540"/>
    </source>
</evidence>
<dbReference type="InterPro" id="IPR012334">
    <property type="entry name" value="Pectin_lyas_fold"/>
</dbReference>
<evidence type="ECO:0000259" key="2">
    <source>
        <dbReference type="SMART" id="SM00912"/>
    </source>
</evidence>
<dbReference type="SUPFAM" id="SSF51126">
    <property type="entry name" value="Pectin lyase-like"/>
    <property type="match status" value="1"/>
</dbReference>
<dbReference type="Proteomes" id="UP000247540">
    <property type="component" value="Unassembled WGS sequence"/>
</dbReference>
<evidence type="ECO:0000313" key="3">
    <source>
        <dbReference type="EMBL" id="PYE75874.1"/>
    </source>
</evidence>
<proteinExistence type="predicted"/>
<dbReference type="AlphaFoldDB" id="A0A318SIR2"/>
<organism evidence="3 4">
    <name type="scientific">Xylophilus ampelinus</name>
    <dbReference type="NCBI Taxonomy" id="54067"/>
    <lineage>
        <taxon>Bacteria</taxon>
        <taxon>Pseudomonadati</taxon>
        <taxon>Pseudomonadota</taxon>
        <taxon>Betaproteobacteria</taxon>
        <taxon>Burkholderiales</taxon>
        <taxon>Xylophilus</taxon>
    </lineage>
</organism>
<dbReference type="EMBL" id="QJTC01000019">
    <property type="protein sequence ID" value="PYE75874.1"/>
    <property type="molecule type" value="Genomic_DNA"/>
</dbReference>
<dbReference type="NCBIfam" id="TIGR01731">
    <property type="entry name" value="fil_hemag_20aa"/>
    <property type="match status" value="7"/>
</dbReference>
<dbReference type="OrthoDB" id="5666689at2"/>
<accession>A0A318SIR2</accession>
<dbReference type="InterPro" id="IPR010069">
    <property type="entry name" value="CdiA_FHA1_rpt"/>
</dbReference>
<comment type="caution">
    <text evidence="3">The sequence shown here is derived from an EMBL/GenBank/DDBJ whole genome shotgun (WGS) entry which is preliminary data.</text>
</comment>
<reference evidence="3 4" key="1">
    <citation type="submission" date="2018-06" db="EMBL/GenBank/DDBJ databases">
        <title>Genomic Encyclopedia of Type Strains, Phase III (KMG-III): the genomes of soil and plant-associated and newly described type strains.</title>
        <authorList>
            <person name="Whitman W."/>
        </authorList>
    </citation>
    <scope>NUCLEOTIDE SEQUENCE [LARGE SCALE GENOMIC DNA]</scope>
    <source>
        <strain evidence="3 4">CECT 7646</strain>
    </source>
</reference>
<gene>
    <name evidence="3" type="ORF">DFQ15_11963</name>
</gene>
<dbReference type="SMART" id="SM00912">
    <property type="entry name" value="Haemagg_act"/>
    <property type="match status" value="1"/>
</dbReference>
<feature type="compositionally biased region" description="Basic and acidic residues" evidence="1">
    <location>
        <begin position="8"/>
        <end position="17"/>
    </location>
</feature>
<keyword evidence="4" id="KW-1185">Reference proteome</keyword>
<feature type="domain" description="Filamentous haemagglutinin FhaB/tRNA nuclease CdiA-like TPS" evidence="2">
    <location>
        <begin position="77"/>
        <end position="198"/>
    </location>
</feature>
<sequence length="689" mass="69527">MPRTVHTNVRDRRDRPSLPEQLRVPPTSPAGRARRFARVLVVLFGLQTVLGSAPAMAQLVAAPGAPAGQRPLIDAAANGVPIVHIAPPSVAGVSRNQFGQFDVGQQGAILNNSGKTVQTQLGGYVGGNLQLGMTPARIVLNEVVSTRPSSLRGTIEIAGQRADIVIANPNGIQCDGCGFLNTAGRATLTTGVAQFGAKGALEGFNVTQGQIGVGAAGLNATNLEQLDLVARGLVIEGQVWAQNLQALTGPQKVLYGTLASTPIAGAGAAPVFAVDIKSLGGMYANQIFLVANEKGLGVNSEGRMAALQGNIELSAAGDLKLHDTHAAGDVRLATPGSVLLTGLTSARGNASVDSAEQIDNRGTLQPDGSLRLATPRLVNSGTITQGVSDRDLVVSAGESIRNTGTIQSRAGLRIDTRTLSGAAGTAAPGRILAAGDLHIAATGVGLSNQRIASDRDVTVAAATLGLGESTVRAAGVVSLTGTGAVSLGGSDVSADGGVQVGGRSLSMDRAVVRSGRDADLRALEGAALSGGRVVARDRVSIAAQGIALDGAEVGATRIALDSGAAALSNRDGRIQASGAGGDALAIEAAGIDNRGGQLRTNGTLVLKAHGGAVDNSGGAVVAGRTDLQQLGKWTNANGVLVTGSDLTLRQQGFDNRGGTVQTEGRLALDTRDAALDNRGGVLRAGARFF</sequence>